<dbReference type="PANTHER" id="PTHR10900">
    <property type="entry name" value="PERIOSTIN-RELATED"/>
    <property type="match status" value="1"/>
</dbReference>
<feature type="domain" description="FAS1" evidence="3">
    <location>
        <begin position="112"/>
        <end position="247"/>
    </location>
</feature>
<sequence>MRLTLLPLALGASAYVLTDHIKQSAQSLRKSAGDLLQHPQSAAESAVSSFYHRALATTDDFKEYLDIQGGQHAFELFDHPHHDPHSPHPHPPGKDKPSRPPKHGKNPHDQKDKSIYEFIAESEYFTILHDIIKGDKHAVAELNKTSANLTFFAPTNRALEKYKEHTPPVEYLRKILLYHLLPEVYPAGRVLRSKTLETLYVEDDIGQAQRLAVDINLKGLTLNYYARVIYIDIFTNNGVVHALDNLLFPPPKIYDIAEVLPSSFSTFINAAWKTGLVETLNETEKSTIFAPSNSAFASLGARINAYLFSTRGQPVLTKLLKYHIVPDVLFYSDAFYGPESSTRGLVQHHELTTLLGSQINVDVSEWGRFKTIVFNGRAIRLSDIPAKNGVLSELRNGIILPYKNSLSTTRVEDMTIEQFESLFEGPEETVPALFRAVHDSQKSKTCTFRKSASSAASIDGSKVVVSKFASGKVWPNTNLPKDVPENVITNVKAEVTKLQESVEERRKDDELLALLQTEDTSSIEEEMYSLF</sequence>
<evidence type="ECO:0000259" key="3">
    <source>
        <dbReference type="PROSITE" id="PS50213"/>
    </source>
</evidence>
<feature type="signal peptide" evidence="2">
    <location>
        <begin position="1"/>
        <end position="18"/>
    </location>
</feature>
<dbReference type="OrthoDB" id="7700931at2759"/>
<evidence type="ECO:0000313" key="4">
    <source>
        <dbReference type="EMBL" id="CCG80700.1"/>
    </source>
</evidence>
<dbReference type="Proteomes" id="UP000013776">
    <property type="component" value="Unassembled WGS sequence"/>
</dbReference>
<accession>R4X6H5</accession>
<keyword evidence="5" id="KW-1185">Reference proteome</keyword>
<comment type="caution">
    <text evidence="4">The sequence shown here is derived from an EMBL/GenBank/DDBJ whole genome shotgun (WGS) entry which is preliminary data.</text>
</comment>
<feature type="region of interest" description="Disordered" evidence="1">
    <location>
        <begin position="76"/>
        <end position="111"/>
    </location>
</feature>
<dbReference type="EMBL" id="CAHR02000005">
    <property type="protein sequence ID" value="CCG80700.1"/>
    <property type="molecule type" value="Genomic_DNA"/>
</dbReference>
<evidence type="ECO:0000313" key="5">
    <source>
        <dbReference type="Proteomes" id="UP000013776"/>
    </source>
</evidence>
<dbReference type="Pfam" id="PF02469">
    <property type="entry name" value="Fasciclin"/>
    <property type="match status" value="2"/>
</dbReference>
<keyword evidence="2" id="KW-0732">Signal</keyword>
<feature type="compositionally biased region" description="Basic and acidic residues" evidence="1">
    <location>
        <begin position="76"/>
        <end position="98"/>
    </location>
</feature>
<dbReference type="AlphaFoldDB" id="R4X6H5"/>
<feature type="chain" id="PRO_5004381884" evidence="2">
    <location>
        <begin position="19"/>
        <end position="531"/>
    </location>
</feature>
<dbReference type="Gene3D" id="2.30.180.10">
    <property type="entry name" value="FAS1 domain"/>
    <property type="match status" value="2"/>
</dbReference>
<reference evidence="4 5" key="1">
    <citation type="journal article" date="2013" name="MBio">
        <title>Genome sequencing of the plant pathogen Taphrina deformans, the causal agent of peach leaf curl.</title>
        <authorList>
            <person name="Cisse O.H."/>
            <person name="Almeida J.M.G.C.F."/>
            <person name="Fonseca A."/>
            <person name="Kumar A.A."/>
            <person name="Salojaervi J."/>
            <person name="Overmyer K."/>
            <person name="Hauser P.M."/>
            <person name="Pagni M."/>
        </authorList>
    </citation>
    <scope>NUCLEOTIDE SEQUENCE [LARGE SCALE GENOMIC DNA]</scope>
    <source>
        <strain evidence="5">PYCC 5710 / ATCC 11124 / CBS 356.35 / IMI 108563 / JCM 9778 / NBRC 8474</strain>
    </source>
</reference>
<dbReference type="PROSITE" id="PS50213">
    <property type="entry name" value="FAS1"/>
    <property type="match status" value="2"/>
</dbReference>
<dbReference type="eggNOG" id="KOG1437">
    <property type="taxonomic scope" value="Eukaryota"/>
</dbReference>
<dbReference type="SMART" id="SM00554">
    <property type="entry name" value="FAS1"/>
    <property type="match status" value="2"/>
</dbReference>
<gene>
    <name evidence="4" type="ORF">TAPDE_000244</name>
</gene>
<dbReference type="InterPro" id="IPR000782">
    <property type="entry name" value="FAS1_domain"/>
</dbReference>
<evidence type="ECO:0000256" key="2">
    <source>
        <dbReference type="SAM" id="SignalP"/>
    </source>
</evidence>
<evidence type="ECO:0000256" key="1">
    <source>
        <dbReference type="SAM" id="MobiDB-lite"/>
    </source>
</evidence>
<proteinExistence type="predicted"/>
<dbReference type="SUPFAM" id="SSF82153">
    <property type="entry name" value="FAS1 domain"/>
    <property type="match status" value="2"/>
</dbReference>
<dbReference type="InterPro" id="IPR036378">
    <property type="entry name" value="FAS1_dom_sf"/>
</dbReference>
<dbReference type="InterPro" id="IPR050904">
    <property type="entry name" value="Adhesion/Biosynth-related"/>
</dbReference>
<dbReference type="PANTHER" id="PTHR10900:SF125">
    <property type="entry name" value="FAS1 DOMAIN-CONTAINING PROTEIN YLR001C"/>
    <property type="match status" value="1"/>
</dbReference>
<name>R4X6H5_TAPDE</name>
<organism evidence="4 5">
    <name type="scientific">Taphrina deformans (strain PYCC 5710 / ATCC 11124 / CBS 356.35 / IMI 108563 / JCM 9778 / NBRC 8474)</name>
    <name type="common">Peach leaf curl fungus</name>
    <name type="synonym">Lalaria deformans</name>
    <dbReference type="NCBI Taxonomy" id="1097556"/>
    <lineage>
        <taxon>Eukaryota</taxon>
        <taxon>Fungi</taxon>
        <taxon>Dikarya</taxon>
        <taxon>Ascomycota</taxon>
        <taxon>Taphrinomycotina</taxon>
        <taxon>Taphrinomycetes</taxon>
        <taxon>Taphrinales</taxon>
        <taxon>Taphrinaceae</taxon>
        <taxon>Taphrina</taxon>
    </lineage>
</organism>
<dbReference type="VEuPathDB" id="FungiDB:TAPDE_000244"/>
<protein>
    <submittedName>
        <fullName evidence="4">Fasciclin domain family</fullName>
    </submittedName>
</protein>
<dbReference type="STRING" id="1097556.R4X6H5"/>
<feature type="domain" description="FAS1" evidence="3">
    <location>
        <begin position="251"/>
        <end position="398"/>
    </location>
</feature>